<dbReference type="GO" id="GO:0006310">
    <property type="term" value="P:DNA recombination"/>
    <property type="evidence" value="ECO:0007669"/>
    <property type="project" value="UniProtKB-KW"/>
</dbReference>
<proteinExistence type="inferred from homology"/>
<evidence type="ECO:0000313" key="9">
    <source>
        <dbReference type="EMBL" id="KRR26486.1"/>
    </source>
</evidence>
<comment type="caution">
    <text evidence="9">The sequence shown here is derived from an EMBL/GenBank/DDBJ whole genome shotgun (WGS) entry which is preliminary data.</text>
</comment>
<dbReference type="SUPFAM" id="SSF56349">
    <property type="entry name" value="DNA breaking-rejoining enzymes"/>
    <property type="match status" value="1"/>
</dbReference>
<dbReference type="InterPro" id="IPR050090">
    <property type="entry name" value="Tyrosine_recombinase_XerCD"/>
</dbReference>
<protein>
    <recommendedName>
        <fullName evidence="11">Site-specific recombinase XerD</fullName>
    </recommendedName>
</protein>
<organism evidence="9 10">
    <name type="scientific">Bradyrhizobium lablabi</name>
    <dbReference type="NCBI Taxonomy" id="722472"/>
    <lineage>
        <taxon>Bacteria</taxon>
        <taxon>Pseudomonadati</taxon>
        <taxon>Pseudomonadota</taxon>
        <taxon>Alphaproteobacteria</taxon>
        <taxon>Hyphomicrobiales</taxon>
        <taxon>Nitrobacteraceae</taxon>
        <taxon>Bradyrhizobium</taxon>
    </lineage>
</organism>
<dbReference type="GO" id="GO:0003677">
    <property type="term" value="F:DNA binding"/>
    <property type="evidence" value="ECO:0007669"/>
    <property type="project" value="UniProtKB-UniRule"/>
</dbReference>
<dbReference type="AlphaFoldDB" id="A0A0R3NAL8"/>
<comment type="similarity">
    <text evidence="1">Belongs to the 'phage' integrase family.</text>
</comment>
<evidence type="ECO:0000259" key="8">
    <source>
        <dbReference type="PROSITE" id="PS51900"/>
    </source>
</evidence>
<gene>
    <name evidence="9" type="ORF">CQ14_03085</name>
</gene>
<dbReference type="GO" id="GO:0015074">
    <property type="term" value="P:DNA integration"/>
    <property type="evidence" value="ECO:0007669"/>
    <property type="project" value="UniProtKB-KW"/>
</dbReference>
<dbReference type="InterPro" id="IPR011010">
    <property type="entry name" value="DNA_brk_join_enz"/>
</dbReference>
<evidence type="ECO:0000256" key="4">
    <source>
        <dbReference type="ARBA" id="ARBA00023172"/>
    </source>
</evidence>
<dbReference type="PROSITE" id="PS51898">
    <property type="entry name" value="TYR_RECOMBINASE"/>
    <property type="match status" value="1"/>
</dbReference>
<dbReference type="Gene3D" id="1.10.443.10">
    <property type="entry name" value="Intergrase catalytic core"/>
    <property type="match status" value="1"/>
</dbReference>
<dbReference type="Pfam" id="PF00589">
    <property type="entry name" value="Phage_integrase"/>
    <property type="match status" value="1"/>
</dbReference>
<keyword evidence="3 5" id="KW-0238">DNA-binding</keyword>
<evidence type="ECO:0000256" key="3">
    <source>
        <dbReference type="ARBA" id="ARBA00023125"/>
    </source>
</evidence>
<dbReference type="InterPro" id="IPR010998">
    <property type="entry name" value="Integrase_recombinase_N"/>
</dbReference>
<dbReference type="PANTHER" id="PTHR30349">
    <property type="entry name" value="PHAGE INTEGRASE-RELATED"/>
    <property type="match status" value="1"/>
</dbReference>
<accession>A0A0R3NAL8</accession>
<evidence type="ECO:0000256" key="5">
    <source>
        <dbReference type="PROSITE-ProRule" id="PRU01248"/>
    </source>
</evidence>
<dbReference type="InterPro" id="IPR004107">
    <property type="entry name" value="Integrase_SAM-like_N"/>
</dbReference>
<feature type="region of interest" description="Disordered" evidence="6">
    <location>
        <begin position="369"/>
        <end position="388"/>
    </location>
</feature>
<evidence type="ECO:0008006" key="11">
    <source>
        <dbReference type="Google" id="ProtNLM"/>
    </source>
</evidence>
<evidence type="ECO:0000256" key="6">
    <source>
        <dbReference type="SAM" id="MobiDB-lite"/>
    </source>
</evidence>
<dbReference type="InterPro" id="IPR013762">
    <property type="entry name" value="Integrase-like_cat_sf"/>
</dbReference>
<evidence type="ECO:0000313" key="10">
    <source>
        <dbReference type="Proteomes" id="UP000051660"/>
    </source>
</evidence>
<dbReference type="OrthoDB" id="9785687at2"/>
<dbReference type="InterPro" id="IPR044068">
    <property type="entry name" value="CB"/>
</dbReference>
<dbReference type="PANTHER" id="PTHR30349:SF64">
    <property type="entry name" value="PROPHAGE INTEGRASE INTD-RELATED"/>
    <property type="match status" value="1"/>
</dbReference>
<dbReference type="Pfam" id="PF14659">
    <property type="entry name" value="Phage_int_SAM_3"/>
    <property type="match status" value="1"/>
</dbReference>
<keyword evidence="4" id="KW-0233">DNA recombination</keyword>
<keyword evidence="2" id="KW-0229">DNA integration</keyword>
<dbReference type="RefSeq" id="WP_057857163.1">
    <property type="nucleotide sequence ID" value="NZ_LLYB01000046.1"/>
</dbReference>
<dbReference type="CDD" id="cd01189">
    <property type="entry name" value="INT_ICEBs1_C_like"/>
    <property type="match status" value="1"/>
</dbReference>
<evidence type="ECO:0000256" key="1">
    <source>
        <dbReference type="ARBA" id="ARBA00008857"/>
    </source>
</evidence>
<feature type="domain" description="Core-binding (CB)" evidence="8">
    <location>
        <begin position="62"/>
        <end position="142"/>
    </location>
</feature>
<sequence>MKRSHGDGSIQKRGENSWRLRYYVGDVRHSLTFRGTRKEAADKLRSLLADAGKGVHVAPDKRTLSQWADDWIALKTAERQHKTVARYEDLLKKHVLPRLGERPLQQIKPIEIQKLYAEMTALAPRTRHHVATVLKACLQAAVDIGKLLQVSPAAAIKKPSAGESDIGQALEQEKITTLVDGFRGSTLFDFAFLMAFTGMRRGEALALRWSNFNPTAKTLRVESALEYTKKHGLQFKEPKSERGKRTIVLDDTLVALLLTMRARHQRLVAGAPDGVDVDLSLVRIPDDWLMFPTPDGQPNEPRHPDSITKQFTKRAKKILGFSIRLHDLRVSHGTWLLDQGTPVHVVAKRLGHDPSVLLKVYAKRTSSSDESAAEKIGRMTSGLSIGPT</sequence>
<evidence type="ECO:0000259" key="7">
    <source>
        <dbReference type="PROSITE" id="PS51898"/>
    </source>
</evidence>
<dbReference type="EMBL" id="LLYB01000046">
    <property type="protein sequence ID" value="KRR26486.1"/>
    <property type="molecule type" value="Genomic_DNA"/>
</dbReference>
<dbReference type="Gene3D" id="1.10.150.130">
    <property type="match status" value="1"/>
</dbReference>
<dbReference type="Proteomes" id="UP000051660">
    <property type="component" value="Unassembled WGS sequence"/>
</dbReference>
<evidence type="ECO:0000256" key="2">
    <source>
        <dbReference type="ARBA" id="ARBA00022908"/>
    </source>
</evidence>
<name>A0A0R3NAL8_9BRAD</name>
<dbReference type="PROSITE" id="PS51900">
    <property type="entry name" value="CB"/>
    <property type="match status" value="1"/>
</dbReference>
<dbReference type="InterPro" id="IPR002104">
    <property type="entry name" value="Integrase_catalytic"/>
</dbReference>
<reference evidence="9 10" key="1">
    <citation type="submission" date="2014-03" db="EMBL/GenBank/DDBJ databases">
        <title>Bradyrhizobium valentinum sp. nov., isolated from effective nodules of Lupinus mariae-josephae, a lupine endemic of basic-lime soils in Eastern Spain.</title>
        <authorList>
            <person name="Duran D."/>
            <person name="Rey L."/>
            <person name="Navarro A."/>
            <person name="Busquets A."/>
            <person name="Imperial J."/>
            <person name="Ruiz-Argueso T."/>
        </authorList>
    </citation>
    <scope>NUCLEOTIDE SEQUENCE [LARGE SCALE GENOMIC DNA]</scope>
    <source>
        <strain evidence="9 10">CCBAU 23086</strain>
    </source>
</reference>
<feature type="domain" description="Tyr recombinase" evidence="7">
    <location>
        <begin position="165"/>
        <end position="374"/>
    </location>
</feature>